<proteinExistence type="predicted"/>
<dbReference type="AlphaFoldDB" id="A0A183P4D1"/>
<protein>
    <submittedName>
        <fullName evidence="1">Uncharacterized protein</fullName>
    </submittedName>
</protein>
<dbReference type="Proteomes" id="UP000269396">
    <property type="component" value="Unassembled WGS sequence"/>
</dbReference>
<reference evidence="1 2" key="1">
    <citation type="submission" date="2018-11" db="EMBL/GenBank/DDBJ databases">
        <authorList>
            <consortium name="Pathogen Informatics"/>
        </authorList>
    </citation>
    <scope>NUCLEOTIDE SEQUENCE [LARGE SCALE GENOMIC DNA]</scope>
    <source>
        <strain>Denwood</strain>
        <strain evidence="2">Zambia</strain>
    </source>
</reference>
<accession>A0A183P4D1</accession>
<evidence type="ECO:0000313" key="2">
    <source>
        <dbReference type="Proteomes" id="UP000269396"/>
    </source>
</evidence>
<evidence type="ECO:0000313" key="1">
    <source>
        <dbReference type="EMBL" id="VDP48666.1"/>
    </source>
</evidence>
<gene>
    <name evidence="1" type="ORF">SMTD_LOCUS9217</name>
</gene>
<sequence>MSHTVYFITLLVQKIAITSDQLQLLFERRQQRFKKSQLNVLNSLRKRLLNHPFFGDVTVDELISNLHTELENDCRTYGHVVESLRESLTNGNVNEAVEVIHDPPSGPKMSISKTCPVVGSNPIVTETQCTNTDLSRSQKDDVLINDYEVIALLVHEETENESSSIMKTVASNGAHHYATKLPDECTYRGSLVVLPDMSYLNDSHVLIQISNKSEKIHRMHQVMIKNSMKF</sequence>
<organism evidence="1 2">
    <name type="scientific">Schistosoma mattheei</name>
    <dbReference type="NCBI Taxonomy" id="31246"/>
    <lineage>
        <taxon>Eukaryota</taxon>
        <taxon>Metazoa</taxon>
        <taxon>Spiralia</taxon>
        <taxon>Lophotrochozoa</taxon>
        <taxon>Platyhelminthes</taxon>
        <taxon>Trematoda</taxon>
        <taxon>Digenea</taxon>
        <taxon>Strigeidida</taxon>
        <taxon>Schistosomatoidea</taxon>
        <taxon>Schistosomatidae</taxon>
        <taxon>Schistosoma</taxon>
    </lineage>
</organism>
<dbReference type="EMBL" id="UZAL01029509">
    <property type="protein sequence ID" value="VDP48666.1"/>
    <property type="molecule type" value="Genomic_DNA"/>
</dbReference>
<keyword evidence="2" id="KW-1185">Reference proteome</keyword>
<name>A0A183P4D1_9TREM</name>